<dbReference type="EMBL" id="APAU02000007">
    <property type="protein sequence ID" value="EUB63256.1"/>
    <property type="molecule type" value="Genomic_DNA"/>
</dbReference>
<dbReference type="CTD" id="36337462"/>
<organism evidence="4 5">
    <name type="scientific">Echinococcus granulosus</name>
    <name type="common">Hydatid tapeworm</name>
    <dbReference type="NCBI Taxonomy" id="6210"/>
    <lineage>
        <taxon>Eukaryota</taxon>
        <taxon>Metazoa</taxon>
        <taxon>Spiralia</taxon>
        <taxon>Lophotrochozoa</taxon>
        <taxon>Platyhelminthes</taxon>
        <taxon>Cestoda</taxon>
        <taxon>Eucestoda</taxon>
        <taxon>Cyclophyllidea</taxon>
        <taxon>Taeniidae</taxon>
        <taxon>Echinococcus</taxon>
        <taxon>Echinococcus granulosus group</taxon>
    </lineage>
</organism>
<dbReference type="GO" id="GO:0016020">
    <property type="term" value="C:membrane"/>
    <property type="evidence" value="ECO:0007669"/>
    <property type="project" value="InterPro"/>
</dbReference>
<evidence type="ECO:0000313" key="4">
    <source>
        <dbReference type="EMBL" id="EUB63256.1"/>
    </source>
</evidence>
<evidence type="ECO:0000259" key="3">
    <source>
        <dbReference type="Pfam" id="PF00812"/>
    </source>
</evidence>
<dbReference type="STRING" id="6210.W6URD5"/>
<keyword evidence="2" id="KW-1133">Transmembrane helix</keyword>
<protein>
    <recommendedName>
        <fullName evidence="3">Ephrin RBD domain-containing protein</fullName>
    </recommendedName>
</protein>
<feature type="region of interest" description="Disordered" evidence="1">
    <location>
        <begin position="260"/>
        <end position="282"/>
    </location>
</feature>
<dbReference type="AlphaFoldDB" id="W6URD5"/>
<feature type="transmembrane region" description="Helical" evidence="2">
    <location>
        <begin position="223"/>
        <end position="242"/>
    </location>
</feature>
<dbReference type="GeneID" id="36337462"/>
<reference evidence="4 5" key="1">
    <citation type="journal article" date="2013" name="Nat. Genet.">
        <title>The genome of the hydatid tapeworm Echinococcus granulosus.</title>
        <authorList>
            <person name="Zheng H."/>
            <person name="Zhang W."/>
            <person name="Zhang L."/>
            <person name="Zhang Z."/>
            <person name="Li J."/>
            <person name="Lu G."/>
            <person name="Zhu Y."/>
            <person name="Wang Y."/>
            <person name="Huang Y."/>
            <person name="Liu J."/>
            <person name="Kang H."/>
            <person name="Chen J."/>
            <person name="Wang L."/>
            <person name="Chen A."/>
            <person name="Yu S."/>
            <person name="Gao Z."/>
            <person name="Jin L."/>
            <person name="Gu W."/>
            <person name="Wang Z."/>
            <person name="Zhao L."/>
            <person name="Shi B."/>
            <person name="Wen H."/>
            <person name="Lin R."/>
            <person name="Jones M.K."/>
            <person name="Brejova B."/>
            <person name="Vinar T."/>
            <person name="Zhao G."/>
            <person name="McManus D.P."/>
            <person name="Chen Z."/>
            <person name="Zhou Y."/>
            <person name="Wang S."/>
        </authorList>
    </citation>
    <scope>NUCLEOTIDE SEQUENCE [LARGE SCALE GENOMIC DNA]</scope>
</reference>
<feature type="region of interest" description="Disordered" evidence="1">
    <location>
        <begin position="334"/>
        <end position="362"/>
    </location>
</feature>
<evidence type="ECO:0000256" key="2">
    <source>
        <dbReference type="SAM" id="Phobius"/>
    </source>
</evidence>
<evidence type="ECO:0000256" key="1">
    <source>
        <dbReference type="SAM" id="MobiDB-lite"/>
    </source>
</evidence>
<dbReference type="Gene3D" id="2.60.40.420">
    <property type="entry name" value="Cupredoxins - blue copper proteins"/>
    <property type="match status" value="1"/>
</dbReference>
<dbReference type="InterPro" id="IPR008972">
    <property type="entry name" value="Cupredoxin"/>
</dbReference>
<sequence length="394" mass="44678">MLWRHILYHPQDFGVVAVGIILLPAVLINPGFILSDARKMHLVYWNTSNPLFRVNTPKDLRVSVDDQIAFICPNRVPPTNKVYWTTDVSFYKTCQQPIDHLSLIHLLVDCSLKPPAHHLLIDISVLINQLPPADVVEQTKIYFMGNRDRTLQVQKYAHECYCRHSRKETIRTVKTTFIAVPEGRNIALADSANIAQEDIFHIPSPKPTLTDFGISVNPRSSRFVGLLVAYILITLLVVYMVVCAVCFQPRKCLSLVGRDADGESESVSSPPQPQPSVRPPRGRRFTWRWFQPRASTSQAADMPLVLPRTNPHFSRSVNGERFLHYPVHRRPAPNLPPAAVEPPTENWASSNSPHQPHHQSLRHQRPMIVDAAWNRVNEIDPPLPPLGAPISYYD</sequence>
<dbReference type="Proteomes" id="UP000019149">
    <property type="component" value="Unassembled WGS sequence"/>
</dbReference>
<dbReference type="InterPro" id="IPR001799">
    <property type="entry name" value="Ephrin_RBD"/>
</dbReference>
<proteinExistence type="predicted"/>
<dbReference type="OrthoDB" id="6250301at2759"/>
<dbReference type="KEGG" id="egl:EGR_01747"/>
<keyword evidence="2" id="KW-0472">Membrane</keyword>
<name>W6URD5_ECHGR</name>
<keyword evidence="2" id="KW-0812">Transmembrane</keyword>
<feature type="domain" description="Ephrin RBD" evidence="3">
    <location>
        <begin position="38"/>
        <end position="86"/>
    </location>
</feature>
<comment type="caution">
    <text evidence="4">The sequence shown here is derived from an EMBL/GenBank/DDBJ whole genome shotgun (WGS) entry which is preliminary data.</text>
</comment>
<dbReference type="SUPFAM" id="SSF49503">
    <property type="entry name" value="Cupredoxins"/>
    <property type="match status" value="1"/>
</dbReference>
<dbReference type="RefSeq" id="XP_024354452.1">
    <property type="nucleotide sequence ID" value="XM_024490996.1"/>
</dbReference>
<accession>W6URD5</accession>
<feature type="transmembrane region" description="Helical" evidence="2">
    <location>
        <begin position="13"/>
        <end position="34"/>
    </location>
</feature>
<dbReference type="Pfam" id="PF00812">
    <property type="entry name" value="Ephrin"/>
    <property type="match status" value="1"/>
</dbReference>
<dbReference type="OMA" id="AFICPNR"/>
<keyword evidence="5" id="KW-1185">Reference proteome</keyword>
<gene>
    <name evidence="4" type="ORF">EGR_01747</name>
</gene>
<evidence type="ECO:0000313" key="5">
    <source>
        <dbReference type="Proteomes" id="UP000019149"/>
    </source>
</evidence>